<dbReference type="EMBL" id="BAABAQ010000013">
    <property type="protein sequence ID" value="GAA4203754.1"/>
    <property type="molecule type" value="Genomic_DNA"/>
</dbReference>
<evidence type="ECO:0000256" key="2">
    <source>
        <dbReference type="ARBA" id="ARBA00023125"/>
    </source>
</evidence>
<evidence type="ECO:0000256" key="1">
    <source>
        <dbReference type="ARBA" id="ARBA00023015"/>
    </source>
</evidence>
<dbReference type="InterPro" id="IPR001647">
    <property type="entry name" value="HTH_TetR"/>
</dbReference>
<comment type="caution">
    <text evidence="6">The sequence shown here is derived from an EMBL/GenBank/DDBJ whole genome shotgun (WGS) entry which is preliminary data.</text>
</comment>
<keyword evidence="2 4" id="KW-0238">DNA-binding</keyword>
<dbReference type="RefSeq" id="WP_344921668.1">
    <property type="nucleotide sequence ID" value="NZ_BAABAQ010000013.1"/>
</dbReference>
<dbReference type="PROSITE" id="PS50977">
    <property type="entry name" value="HTH_TETR_2"/>
    <property type="match status" value="1"/>
</dbReference>
<dbReference type="Gene3D" id="1.10.10.60">
    <property type="entry name" value="Homeodomain-like"/>
    <property type="match status" value="1"/>
</dbReference>
<gene>
    <name evidence="6" type="ORF">GCM10022252_61870</name>
</gene>
<keyword evidence="1" id="KW-0805">Transcription regulation</keyword>
<dbReference type="SUPFAM" id="SSF48498">
    <property type="entry name" value="Tetracyclin repressor-like, C-terminal domain"/>
    <property type="match status" value="1"/>
</dbReference>
<dbReference type="InterPro" id="IPR036271">
    <property type="entry name" value="Tet_transcr_reg_TetR-rel_C_sf"/>
</dbReference>
<feature type="DNA-binding region" description="H-T-H motif" evidence="4">
    <location>
        <begin position="41"/>
        <end position="60"/>
    </location>
</feature>
<evidence type="ECO:0000313" key="7">
    <source>
        <dbReference type="Proteomes" id="UP001501251"/>
    </source>
</evidence>
<dbReference type="Pfam" id="PF02909">
    <property type="entry name" value="TetR_C_1"/>
    <property type="match status" value="1"/>
</dbReference>
<dbReference type="Gene3D" id="1.10.357.10">
    <property type="entry name" value="Tetracycline Repressor, domain 2"/>
    <property type="match status" value="1"/>
</dbReference>
<sequence length="240" mass="26639">MTSLWERLERADKSARPTLSAHRIARAAVDIADADGLDAITMRRLATELGVGPMAAYRHVSGRDDVVELMVDLVYGEVDVPRDAGWRETMRALALGVHALVLKHAWLTQLSTAQAAYELTPNRMALAERTLAALRETDLDVDTAITVFRTVTAYVHGATAAEVGLRRLASDRGWATGDETRTGLSAQMGWLLNTGRYPEFERYTREATRKDDLRWQFETGLEHVLDGIAVRLAGKGPRQR</sequence>
<proteinExistence type="predicted"/>
<evidence type="ECO:0000256" key="4">
    <source>
        <dbReference type="PROSITE-ProRule" id="PRU00335"/>
    </source>
</evidence>
<evidence type="ECO:0000259" key="5">
    <source>
        <dbReference type="PROSITE" id="PS50977"/>
    </source>
</evidence>
<keyword evidence="7" id="KW-1185">Reference proteome</keyword>
<evidence type="ECO:0000313" key="6">
    <source>
        <dbReference type="EMBL" id="GAA4203754.1"/>
    </source>
</evidence>
<dbReference type="SUPFAM" id="SSF46689">
    <property type="entry name" value="Homeodomain-like"/>
    <property type="match status" value="1"/>
</dbReference>
<reference evidence="7" key="1">
    <citation type="journal article" date="2019" name="Int. J. Syst. Evol. Microbiol.">
        <title>The Global Catalogue of Microorganisms (GCM) 10K type strain sequencing project: providing services to taxonomists for standard genome sequencing and annotation.</title>
        <authorList>
            <consortium name="The Broad Institute Genomics Platform"/>
            <consortium name="The Broad Institute Genome Sequencing Center for Infectious Disease"/>
            <person name="Wu L."/>
            <person name="Ma J."/>
        </authorList>
    </citation>
    <scope>NUCLEOTIDE SEQUENCE [LARGE SCALE GENOMIC DNA]</scope>
    <source>
        <strain evidence="7">JCM 17388</strain>
    </source>
</reference>
<dbReference type="Proteomes" id="UP001501251">
    <property type="component" value="Unassembled WGS sequence"/>
</dbReference>
<dbReference type="InterPro" id="IPR009057">
    <property type="entry name" value="Homeodomain-like_sf"/>
</dbReference>
<dbReference type="InterPro" id="IPR004111">
    <property type="entry name" value="Repressor_TetR_C"/>
</dbReference>
<organism evidence="6 7">
    <name type="scientific">Streptosporangium oxazolinicum</name>
    <dbReference type="NCBI Taxonomy" id="909287"/>
    <lineage>
        <taxon>Bacteria</taxon>
        <taxon>Bacillati</taxon>
        <taxon>Actinomycetota</taxon>
        <taxon>Actinomycetes</taxon>
        <taxon>Streptosporangiales</taxon>
        <taxon>Streptosporangiaceae</taxon>
        <taxon>Streptosporangium</taxon>
    </lineage>
</organism>
<protein>
    <submittedName>
        <fullName evidence="6">TetR/AcrR family transcriptional regulator C-terminal domain-containing protein</fullName>
    </submittedName>
</protein>
<name>A0ABP8BD02_9ACTN</name>
<feature type="domain" description="HTH tetR-type" evidence="5">
    <location>
        <begin position="18"/>
        <end position="78"/>
    </location>
</feature>
<evidence type="ECO:0000256" key="3">
    <source>
        <dbReference type="ARBA" id="ARBA00023163"/>
    </source>
</evidence>
<accession>A0ABP8BD02</accession>
<keyword evidence="3" id="KW-0804">Transcription</keyword>